<proteinExistence type="inferred from homology"/>
<dbReference type="Gene3D" id="3.40.50.10680">
    <property type="entry name" value="CofD-like domains"/>
    <property type="match status" value="1"/>
</dbReference>
<gene>
    <name evidence="3" type="ORF">HNQ36_005214</name>
</gene>
<dbReference type="InterPro" id="IPR038136">
    <property type="entry name" value="CofD-like_dom_sf"/>
</dbReference>
<organism evidence="3 4">
    <name type="scientific">Afipia massiliensis</name>
    <dbReference type="NCBI Taxonomy" id="211460"/>
    <lineage>
        <taxon>Bacteria</taxon>
        <taxon>Pseudomonadati</taxon>
        <taxon>Pseudomonadota</taxon>
        <taxon>Alphaproteobacteria</taxon>
        <taxon>Hyphomicrobiales</taxon>
        <taxon>Nitrobacteraceae</taxon>
        <taxon>Afipia</taxon>
    </lineage>
</organism>
<dbReference type="Gene3D" id="1.10.8.240">
    <property type="entry name" value="CofD-like domain"/>
    <property type="match status" value="1"/>
</dbReference>
<keyword evidence="2" id="KW-0460">Magnesium</keyword>
<dbReference type="GO" id="GO:0043743">
    <property type="term" value="F:LPPG:FO 2-phospho-L-lactate transferase activity"/>
    <property type="evidence" value="ECO:0007669"/>
    <property type="project" value="UniProtKB-EC"/>
</dbReference>
<evidence type="ECO:0000256" key="2">
    <source>
        <dbReference type="ARBA" id="ARBA00022842"/>
    </source>
</evidence>
<evidence type="ECO:0000313" key="4">
    <source>
        <dbReference type="Proteomes" id="UP000521227"/>
    </source>
</evidence>
<accession>A0A840N571</accession>
<dbReference type="SUPFAM" id="SSF142338">
    <property type="entry name" value="CofD-like"/>
    <property type="match status" value="1"/>
</dbReference>
<dbReference type="Pfam" id="PF01933">
    <property type="entry name" value="CofD"/>
    <property type="match status" value="1"/>
</dbReference>
<protein>
    <submittedName>
        <fullName evidence="3">LPPG:FO 2-phospho-L-lactate transferase</fullName>
        <ecNumber evidence="3">2.7.8.28</ecNumber>
    </submittedName>
</protein>
<dbReference type="PANTHER" id="PTHR43007:SF1">
    <property type="entry name" value="2-PHOSPHO-L-LACTATE TRANSFERASE"/>
    <property type="match status" value="1"/>
</dbReference>
<sequence>MSGSGGRIIALAGGVGGAKLADGLAQRLGEYLTVVVNTGDDFEHLGMHVSPDLDTVMYTLAGLANPSQGWGLEGESWVFMDQLSRLGGPDWFKLGDRDLATHAIRTSRLRGGATLSDVTEDLCGVLGIRSRILPMSDDSVRTMIQSDGKILGFQEYFVRLRCEVPVTSICFEGADRAKLNPRITKLHASERPAAVVICPSNPYLSIDPIMAVPGAREWLASLRVPVVAVSPIVAGSAIKGPAAKVMGELGIQVSASAIARHYRGVVSGLVIDVSDAALSNEIESMGLPVRVAQTVMSSAADRLALADECLEFARGLAGRALEDSGR</sequence>
<reference evidence="3 4" key="1">
    <citation type="submission" date="2020-08" db="EMBL/GenBank/DDBJ databases">
        <title>Genomic Encyclopedia of Type Strains, Phase IV (KMG-IV): sequencing the most valuable type-strain genomes for metagenomic binning, comparative biology and taxonomic classification.</title>
        <authorList>
            <person name="Goeker M."/>
        </authorList>
    </citation>
    <scope>NUCLEOTIDE SEQUENCE [LARGE SCALE GENOMIC DNA]</scope>
    <source>
        <strain evidence="3 4">DSM 17498</strain>
    </source>
</reference>
<dbReference type="InterPro" id="IPR010115">
    <property type="entry name" value="FbiA/CofD"/>
</dbReference>
<evidence type="ECO:0000256" key="1">
    <source>
        <dbReference type="ARBA" id="ARBA00022679"/>
    </source>
</evidence>
<dbReference type="GO" id="GO:0000287">
    <property type="term" value="F:magnesium ion binding"/>
    <property type="evidence" value="ECO:0007669"/>
    <property type="project" value="InterPro"/>
</dbReference>
<dbReference type="PANTHER" id="PTHR43007">
    <property type="entry name" value="2-PHOSPHO-L-LACTATE TRANSFERASE"/>
    <property type="match status" value="1"/>
</dbReference>
<dbReference type="InterPro" id="IPR002882">
    <property type="entry name" value="CofD"/>
</dbReference>
<dbReference type="Proteomes" id="UP000521227">
    <property type="component" value="Unassembled WGS sequence"/>
</dbReference>
<name>A0A840N571_9BRAD</name>
<dbReference type="EC" id="2.7.8.28" evidence="3"/>
<dbReference type="CDD" id="cd07186">
    <property type="entry name" value="CofD_like"/>
    <property type="match status" value="1"/>
</dbReference>
<comment type="caution">
    <text evidence="3">The sequence shown here is derived from an EMBL/GenBank/DDBJ whole genome shotgun (WGS) entry which is preliminary data.</text>
</comment>
<dbReference type="EMBL" id="JACHIJ010000012">
    <property type="protein sequence ID" value="MBB5055203.1"/>
    <property type="molecule type" value="Genomic_DNA"/>
</dbReference>
<dbReference type="AlphaFoldDB" id="A0A840N571"/>
<dbReference type="NCBIfam" id="TIGR01819">
    <property type="entry name" value="F420_cofD"/>
    <property type="match status" value="1"/>
</dbReference>
<evidence type="ECO:0000313" key="3">
    <source>
        <dbReference type="EMBL" id="MBB5055203.1"/>
    </source>
</evidence>
<keyword evidence="1 3" id="KW-0808">Transferase</keyword>
<dbReference type="RefSeq" id="WP_184090620.1">
    <property type="nucleotide sequence ID" value="NZ_JACHIJ010000012.1"/>
</dbReference>
<dbReference type="HAMAP" id="MF_01257">
    <property type="entry name" value="CofD"/>
    <property type="match status" value="1"/>
</dbReference>